<protein>
    <recommendedName>
        <fullName evidence="1">FCP1 homology domain-containing protein</fullName>
    </recommendedName>
</protein>
<evidence type="ECO:0000313" key="3">
    <source>
        <dbReference type="Proteomes" id="UP000240987"/>
    </source>
</evidence>
<reference evidence="2 3" key="1">
    <citation type="submission" date="2018-01" db="EMBL/GenBank/DDBJ databases">
        <title>Whole genome sequencing of Histamine producing bacteria.</title>
        <authorList>
            <person name="Butler K."/>
        </authorList>
    </citation>
    <scope>NUCLEOTIDE SEQUENCE [LARGE SCALE GENOMIC DNA]</scope>
    <source>
        <strain evidence="2 3">JCM 12947</strain>
    </source>
</reference>
<dbReference type="Pfam" id="PF03031">
    <property type="entry name" value="NIF"/>
    <property type="match status" value="1"/>
</dbReference>
<gene>
    <name evidence="2" type="ORF">C9J12_28150</name>
</gene>
<dbReference type="InterPro" id="IPR023214">
    <property type="entry name" value="HAD_sf"/>
</dbReference>
<evidence type="ECO:0000259" key="1">
    <source>
        <dbReference type="PROSITE" id="PS50969"/>
    </source>
</evidence>
<dbReference type="AlphaFoldDB" id="A0A2T3J6G7"/>
<name>A0A2T3J6G7_9GAMM</name>
<dbReference type="OrthoDB" id="282100at2"/>
<evidence type="ECO:0000313" key="2">
    <source>
        <dbReference type="EMBL" id="PSU43455.1"/>
    </source>
</evidence>
<dbReference type="InterPro" id="IPR004274">
    <property type="entry name" value="FCP1_dom"/>
</dbReference>
<dbReference type="Proteomes" id="UP000240987">
    <property type="component" value="Unassembled WGS sequence"/>
</dbReference>
<dbReference type="Gene3D" id="3.40.50.1000">
    <property type="entry name" value="HAD superfamily/HAD-like"/>
    <property type="match status" value="1"/>
</dbReference>
<keyword evidence="3" id="KW-1185">Reference proteome</keyword>
<comment type="caution">
    <text evidence="2">The sequence shown here is derived from an EMBL/GenBank/DDBJ whole genome shotgun (WGS) entry which is preliminary data.</text>
</comment>
<sequence length="144" mass="16697">MKIEIIALDLEGTLISNAISQIPRPHLYEFLEGCKAITKHVVMFTTVREEKFRQIARLLVSESVAPDWFERMEYVEWDGHKKDLCLINDCNIESTVLVDDVEAYVEAGQEPQWLEIEQFASPYSDNDTELVSMLRRLQESNCTQ</sequence>
<dbReference type="RefSeq" id="WP_041394164.1">
    <property type="nucleotide sequence ID" value="NZ_PYMJ01000057.1"/>
</dbReference>
<dbReference type="SUPFAM" id="SSF56784">
    <property type="entry name" value="HAD-like"/>
    <property type="match status" value="1"/>
</dbReference>
<feature type="domain" description="FCP1 homology" evidence="1">
    <location>
        <begin position="1"/>
        <end position="140"/>
    </location>
</feature>
<dbReference type="EMBL" id="PYMJ01000057">
    <property type="protein sequence ID" value="PSU43455.1"/>
    <property type="molecule type" value="Genomic_DNA"/>
</dbReference>
<organism evidence="2 3">
    <name type="scientific">Photobacterium frigidiphilum</name>
    <dbReference type="NCBI Taxonomy" id="264736"/>
    <lineage>
        <taxon>Bacteria</taxon>
        <taxon>Pseudomonadati</taxon>
        <taxon>Pseudomonadota</taxon>
        <taxon>Gammaproteobacteria</taxon>
        <taxon>Vibrionales</taxon>
        <taxon>Vibrionaceae</taxon>
        <taxon>Photobacterium</taxon>
    </lineage>
</organism>
<proteinExistence type="predicted"/>
<dbReference type="PROSITE" id="PS50969">
    <property type="entry name" value="FCP1"/>
    <property type="match status" value="1"/>
</dbReference>
<dbReference type="InterPro" id="IPR036412">
    <property type="entry name" value="HAD-like_sf"/>
</dbReference>
<accession>A0A2T3J6G7</accession>